<name>A0ABC8RX17_9AQUA</name>
<dbReference type="PANTHER" id="PTHR13923">
    <property type="entry name" value="SEC31-RELATED PROTEIN"/>
    <property type="match status" value="1"/>
</dbReference>
<evidence type="ECO:0000256" key="2">
    <source>
        <dbReference type="ARBA" id="ARBA00022574"/>
    </source>
</evidence>
<feature type="non-terminal residue" evidence="5">
    <location>
        <position position="1"/>
    </location>
</feature>
<keyword evidence="1" id="KW-0813">Transport</keyword>
<evidence type="ECO:0000313" key="6">
    <source>
        <dbReference type="Proteomes" id="UP001642360"/>
    </source>
</evidence>
<gene>
    <name evidence="5" type="ORF">ILEXP_LOCUS15424</name>
</gene>
<evidence type="ECO:0000313" key="5">
    <source>
        <dbReference type="EMBL" id="CAK9147519.1"/>
    </source>
</evidence>
<dbReference type="PANTHER" id="PTHR13923:SF11">
    <property type="entry name" value="SECRETORY 31, ISOFORM D"/>
    <property type="match status" value="1"/>
</dbReference>
<organism evidence="5 6">
    <name type="scientific">Ilex paraguariensis</name>
    <name type="common">yerba mate</name>
    <dbReference type="NCBI Taxonomy" id="185542"/>
    <lineage>
        <taxon>Eukaryota</taxon>
        <taxon>Viridiplantae</taxon>
        <taxon>Streptophyta</taxon>
        <taxon>Embryophyta</taxon>
        <taxon>Tracheophyta</taxon>
        <taxon>Spermatophyta</taxon>
        <taxon>Magnoliopsida</taxon>
        <taxon>eudicotyledons</taxon>
        <taxon>Gunneridae</taxon>
        <taxon>Pentapetalae</taxon>
        <taxon>asterids</taxon>
        <taxon>campanulids</taxon>
        <taxon>Aquifoliales</taxon>
        <taxon>Aquifoliaceae</taxon>
        <taxon>Ilex</taxon>
    </lineage>
</organism>
<comment type="caution">
    <text evidence="5">The sequence shown here is derived from an EMBL/GenBank/DDBJ whole genome shotgun (WGS) entry which is preliminary data.</text>
</comment>
<dbReference type="InterPro" id="IPR040251">
    <property type="entry name" value="SEC31-like"/>
</dbReference>
<evidence type="ECO:0000256" key="1">
    <source>
        <dbReference type="ARBA" id="ARBA00022448"/>
    </source>
</evidence>
<dbReference type="InterPro" id="IPR015943">
    <property type="entry name" value="WD40/YVTN_repeat-like_dom_sf"/>
</dbReference>
<dbReference type="InterPro" id="IPR036322">
    <property type="entry name" value="WD40_repeat_dom_sf"/>
</dbReference>
<protein>
    <submittedName>
        <fullName evidence="5">Uncharacterized protein</fullName>
    </submittedName>
</protein>
<keyword evidence="2" id="KW-0853">WD repeat</keyword>
<sequence length="54" mass="6220">FADSVRRRCSVLQWNPDFATQLIVASDEDSSPSLRIWDMRNTMSPLKELLGHTK</sequence>
<keyword evidence="3" id="KW-0677">Repeat</keyword>
<evidence type="ECO:0000256" key="3">
    <source>
        <dbReference type="ARBA" id="ARBA00022737"/>
    </source>
</evidence>
<accession>A0ABC8RX17</accession>
<dbReference type="EMBL" id="CAUOFW020001691">
    <property type="protein sequence ID" value="CAK9147519.1"/>
    <property type="molecule type" value="Genomic_DNA"/>
</dbReference>
<keyword evidence="4" id="KW-0653">Protein transport</keyword>
<evidence type="ECO:0000256" key="4">
    <source>
        <dbReference type="ARBA" id="ARBA00022927"/>
    </source>
</evidence>
<keyword evidence="6" id="KW-1185">Reference proteome</keyword>
<dbReference type="SUPFAM" id="SSF50978">
    <property type="entry name" value="WD40 repeat-like"/>
    <property type="match status" value="1"/>
</dbReference>
<dbReference type="GO" id="GO:0015031">
    <property type="term" value="P:protein transport"/>
    <property type="evidence" value="ECO:0007669"/>
    <property type="project" value="UniProtKB-KW"/>
</dbReference>
<proteinExistence type="predicted"/>
<dbReference type="Gene3D" id="2.130.10.10">
    <property type="entry name" value="YVTN repeat-like/Quinoprotein amine dehydrogenase"/>
    <property type="match status" value="1"/>
</dbReference>
<feature type="non-terminal residue" evidence="5">
    <location>
        <position position="54"/>
    </location>
</feature>
<dbReference type="AlphaFoldDB" id="A0ABC8RX17"/>
<dbReference type="Proteomes" id="UP001642360">
    <property type="component" value="Unassembled WGS sequence"/>
</dbReference>
<reference evidence="5 6" key="1">
    <citation type="submission" date="2024-02" db="EMBL/GenBank/DDBJ databases">
        <authorList>
            <person name="Vignale AGUSTIN F."/>
            <person name="Sosa J E."/>
            <person name="Modenutti C."/>
        </authorList>
    </citation>
    <scope>NUCLEOTIDE SEQUENCE [LARGE SCALE GENOMIC DNA]</scope>
</reference>